<dbReference type="SUPFAM" id="SSF54695">
    <property type="entry name" value="POZ domain"/>
    <property type="match status" value="1"/>
</dbReference>
<evidence type="ECO:0000256" key="3">
    <source>
        <dbReference type="ARBA" id="ARBA00009993"/>
    </source>
</evidence>
<comment type="subcellular location">
    <subcellularLocation>
        <location evidence="1">Nucleus</location>
    </subcellularLocation>
</comment>
<dbReference type="PIRSF" id="PIRSF028729">
    <property type="entry name" value="E3_ubiquit_lig_SCF_Skp"/>
    <property type="match status" value="1"/>
</dbReference>
<evidence type="ECO:0000256" key="1">
    <source>
        <dbReference type="ARBA" id="ARBA00004123"/>
    </source>
</evidence>
<feature type="domain" description="SKP1 component POZ" evidence="9">
    <location>
        <begin position="6"/>
        <end position="65"/>
    </location>
</feature>
<dbReference type="InterPro" id="IPR036296">
    <property type="entry name" value="SKP1-like_dim_sf"/>
</dbReference>
<dbReference type="Proteomes" id="UP001642260">
    <property type="component" value="Unassembled WGS sequence"/>
</dbReference>
<dbReference type="PANTHER" id="PTHR11165">
    <property type="entry name" value="SKP1"/>
    <property type="match status" value="1"/>
</dbReference>
<dbReference type="Pfam" id="PF01466">
    <property type="entry name" value="Skp1"/>
    <property type="match status" value="1"/>
</dbReference>
<dbReference type="SUPFAM" id="SSF81382">
    <property type="entry name" value="Skp1 dimerisation domain-like"/>
    <property type="match status" value="1"/>
</dbReference>
<dbReference type="InterPro" id="IPR016072">
    <property type="entry name" value="Skp1_comp_dimer"/>
</dbReference>
<comment type="pathway">
    <text evidence="2 7">Protein modification; protein ubiquitination.</text>
</comment>
<comment type="function">
    <text evidence="6 7">Involved in ubiquitination and subsequent proteasomal degradation of target proteins. Together with CUL1, RBX1 and a F-box protein, it forms a SCF E3 ubiquitin ligase complex. The functional specificity of this complex depends on the type of F-box protein. In the SCF complex, it serves as an adapter that links the F-box protein to CUL1.</text>
</comment>
<name>A0ABC8LW63_ERUVS</name>
<evidence type="ECO:0000256" key="4">
    <source>
        <dbReference type="ARBA" id="ARBA00022786"/>
    </source>
</evidence>
<dbReference type="FunFam" id="3.30.710.10:FF:000170">
    <property type="entry name" value="SKP1-like protein 5"/>
    <property type="match status" value="1"/>
</dbReference>
<keyword evidence="11" id="KW-1185">Reference proteome</keyword>
<evidence type="ECO:0000313" key="10">
    <source>
        <dbReference type="EMBL" id="CAH8387608.1"/>
    </source>
</evidence>
<evidence type="ECO:0000256" key="2">
    <source>
        <dbReference type="ARBA" id="ARBA00004906"/>
    </source>
</evidence>
<dbReference type="Pfam" id="PF03931">
    <property type="entry name" value="Skp1_POZ"/>
    <property type="match status" value="1"/>
</dbReference>
<dbReference type="InterPro" id="IPR001232">
    <property type="entry name" value="SKP1-like"/>
</dbReference>
<comment type="similarity">
    <text evidence="3 7">Belongs to the SKP1 family.</text>
</comment>
<dbReference type="SMART" id="SM00512">
    <property type="entry name" value="Skp1"/>
    <property type="match status" value="1"/>
</dbReference>
<dbReference type="InterPro" id="IPR011333">
    <property type="entry name" value="SKP1/BTB/POZ_sf"/>
</dbReference>
<comment type="caution">
    <text evidence="10">The sequence shown here is derived from an EMBL/GenBank/DDBJ whole genome shotgun (WGS) entry which is preliminary data.</text>
</comment>
<dbReference type="CDD" id="cd18322">
    <property type="entry name" value="BTB_POZ_SKP1"/>
    <property type="match status" value="1"/>
</dbReference>
<dbReference type="AlphaFoldDB" id="A0ABC8LW63"/>
<dbReference type="GO" id="GO:0005634">
    <property type="term" value="C:nucleus"/>
    <property type="evidence" value="ECO:0007669"/>
    <property type="project" value="UniProtKB-SubCell"/>
</dbReference>
<protein>
    <recommendedName>
        <fullName evidence="7">SKP1-like protein</fullName>
    </recommendedName>
</protein>
<sequence length="159" mass="17778">MSTSNKKITLTSSDGANFEIEEAVALEFGIVANMIEDDCVNEAIPLANVTGKILGLAIEYCKTHVEAGASEDKEEAAEKLKKWDEDFVADCDNEMLFELILAANYLNCKGLLEITCQRVADNIKNKTVEEVRTLFNIENDFTEEEEAEVRNDNEWAFAD</sequence>
<dbReference type="InterPro" id="IPR016897">
    <property type="entry name" value="SKP1"/>
</dbReference>
<evidence type="ECO:0000313" key="11">
    <source>
        <dbReference type="Proteomes" id="UP001642260"/>
    </source>
</evidence>
<evidence type="ECO:0000256" key="7">
    <source>
        <dbReference type="PIRNR" id="PIRNR028729"/>
    </source>
</evidence>
<evidence type="ECO:0000259" key="9">
    <source>
        <dbReference type="Pfam" id="PF03931"/>
    </source>
</evidence>
<dbReference type="EMBL" id="CAKOAT010752931">
    <property type="protein sequence ID" value="CAH8387608.1"/>
    <property type="molecule type" value="Genomic_DNA"/>
</dbReference>
<keyword evidence="5" id="KW-0539">Nucleus</keyword>
<evidence type="ECO:0000256" key="6">
    <source>
        <dbReference type="ARBA" id="ARBA00054396"/>
    </source>
</evidence>
<dbReference type="Gene3D" id="3.30.710.10">
    <property type="entry name" value="Potassium Channel Kv1.1, Chain A"/>
    <property type="match status" value="1"/>
</dbReference>
<evidence type="ECO:0000256" key="5">
    <source>
        <dbReference type="ARBA" id="ARBA00023242"/>
    </source>
</evidence>
<feature type="domain" description="SKP1 component dimerisation" evidence="8">
    <location>
        <begin position="109"/>
        <end position="156"/>
    </location>
</feature>
<dbReference type="GO" id="GO:0016567">
    <property type="term" value="P:protein ubiquitination"/>
    <property type="evidence" value="ECO:0007669"/>
    <property type="project" value="UniProtKB-UniRule"/>
</dbReference>
<accession>A0ABC8LW63</accession>
<comment type="subunit">
    <text evidence="7">Part of a SCF (SKP1-cullin-F-box) protein ligase complex.</text>
</comment>
<proteinExistence type="inferred from homology"/>
<dbReference type="GO" id="GO:0009867">
    <property type="term" value="P:jasmonic acid mediated signaling pathway"/>
    <property type="evidence" value="ECO:0007669"/>
    <property type="project" value="UniProtKB-ARBA"/>
</dbReference>
<evidence type="ECO:0000259" key="8">
    <source>
        <dbReference type="Pfam" id="PF01466"/>
    </source>
</evidence>
<gene>
    <name evidence="10" type="ORF">ERUC_LOCUS40091</name>
</gene>
<reference evidence="10 11" key="1">
    <citation type="submission" date="2022-03" db="EMBL/GenBank/DDBJ databases">
        <authorList>
            <person name="Macdonald S."/>
            <person name="Ahmed S."/>
            <person name="Newling K."/>
        </authorList>
    </citation>
    <scope>NUCLEOTIDE SEQUENCE [LARGE SCALE GENOMIC DNA]</scope>
</reference>
<organism evidence="10 11">
    <name type="scientific">Eruca vesicaria subsp. sativa</name>
    <name type="common">Garden rocket</name>
    <name type="synonym">Eruca sativa</name>
    <dbReference type="NCBI Taxonomy" id="29727"/>
    <lineage>
        <taxon>Eukaryota</taxon>
        <taxon>Viridiplantae</taxon>
        <taxon>Streptophyta</taxon>
        <taxon>Embryophyta</taxon>
        <taxon>Tracheophyta</taxon>
        <taxon>Spermatophyta</taxon>
        <taxon>Magnoliopsida</taxon>
        <taxon>eudicotyledons</taxon>
        <taxon>Gunneridae</taxon>
        <taxon>Pentapetalae</taxon>
        <taxon>rosids</taxon>
        <taxon>malvids</taxon>
        <taxon>Brassicales</taxon>
        <taxon>Brassicaceae</taxon>
        <taxon>Brassiceae</taxon>
        <taxon>Eruca</taxon>
    </lineage>
</organism>
<dbReference type="InterPro" id="IPR016073">
    <property type="entry name" value="Skp1_comp_POZ"/>
</dbReference>
<keyword evidence="4 7" id="KW-0833">Ubl conjugation pathway</keyword>